<dbReference type="InterPro" id="IPR011692">
    <property type="entry name" value="Stress_up-reg_Nod19"/>
</dbReference>
<dbReference type="PANTHER" id="PTHR33390">
    <property type="entry name" value="STRESS UP-REGULATED NOD 19 PROTEIN"/>
    <property type="match status" value="1"/>
</dbReference>
<reference evidence="2" key="1">
    <citation type="submission" date="2020-07" db="EMBL/GenBank/DDBJ databases">
        <title>Genome sequence and genetic diversity analysis of an under-domesticated orphan crop, white fonio (Digitaria exilis).</title>
        <authorList>
            <person name="Bennetzen J.L."/>
            <person name="Chen S."/>
            <person name="Ma X."/>
            <person name="Wang X."/>
            <person name="Yssel A.E.J."/>
            <person name="Chaluvadi S.R."/>
            <person name="Johnson M."/>
            <person name="Gangashetty P."/>
            <person name="Hamidou F."/>
            <person name="Sanogo M.D."/>
            <person name="Zwaenepoel A."/>
            <person name="Wallace J."/>
            <person name="Van De Peer Y."/>
            <person name="Van Deynze A."/>
        </authorList>
    </citation>
    <scope>NUCLEOTIDE SEQUENCE</scope>
    <source>
        <tissue evidence="2">Leaves</tissue>
    </source>
</reference>
<name>A0A834ZY52_9POAL</name>
<dbReference type="PANTHER" id="PTHR33390:SF1">
    <property type="entry name" value="STRESS UP-REGULATED NOD 19 PROTEIN"/>
    <property type="match status" value="1"/>
</dbReference>
<dbReference type="Pfam" id="PF07712">
    <property type="entry name" value="SURNod19"/>
    <property type="match status" value="1"/>
</dbReference>
<accession>A0A834ZY52</accession>
<feature type="region of interest" description="Disordered" evidence="1">
    <location>
        <begin position="1"/>
        <end position="56"/>
    </location>
</feature>
<dbReference type="AlphaFoldDB" id="A0A834ZY52"/>
<feature type="compositionally biased region" description="Basic residues" evidence="1">
    <location>
        <begin position="20"/>
        <end position="35"/>
    </location>
</feature>
<evidence type="ECO:0000256" key="1">
    <source>
        <dbReference type="SAM" id="MobiDB-lite"/>
    </source>
</evidence>
<gene>
    <name evidence="2" type="ORF">HU200_066404</name>
</gene>
<evidence type="ECO:0008006" key="4">
    <source>
        <dbReference type="Google" id="ProtNLM"/>
    </source>
</evidence>
<organism evidence="2 3">
    <name type="scientific">Digitaria exilis</name>
    <dbReference type="NCBI Taxonomy" id="1010633"/>
    <lineage>
        <taxon>Eukaryota</taxon>
        <taxon>Viridiplantae</taxon>
        <taxon>Streptophyta</taxon>
        <taxon>Embryophyta</taxon>
        <taxon>Tracheophyta</taxon>
        <taxon>Spermatophyta</taxon>
        <taxon>Magnoliopsida</taxon>
        <taxon>Liliopsida</taxon>
        <taxon>Poales</taxon>
        <taxon>Poaceae</taxon>
        <taxon>PACMAD clade</taxon>
        <taxon>Panicoideae</taxon>
        <taxon>Panicodae</taxon>
        <taxon>Paniceae</taxon>
        <taxon>Anthephorinae</taxon>
        <taxon>Digitaria</taxon>
    </lineage>
</organism>
<dbReference type="Proteomes" id="UP000636709">
    <property type="component" value="Unassembled WGS sequence"/>
</dbReference>
<proteinExistence type="predicted"/>
<comment type="caution">
    <text evidence="2">The sequence shown here is derived from an EMBL/GenBank/DDBJ whole genome shotgun (WGS) entry which is preliminary data.</text>
</comment>
<sequence>MQPIDRLRAVASRSPLPHPFPHRRRKRCRKRRRRVAPPVGTQPRMNPYKRMRPASGSAPLTTYPCRGFLALRLGWRHGNKMKISSPFLVHVLLIALLSATTTPPSTEALNAIKSKTFLSPAISLSPGSVSDKWYLDIAFPRGHLALKSFNGEVVDEHGVPVPLHETYLHHWVVEPYYVPKGNTDAHDDLSKIIPARNSGVCKDTMGQYYGLGSETRRTSTWVPDPYGIEIGDPEAAPEGYEERWLLNVHAIDTRGVVDKLACTECRCDLYNVTVDKEGRRIPEGYPGGFHCCYDGTQCELKDGFVVETRKVFLRYTVMWLDWSDSLLPVRIYIFDVTDRALLEGKSETACKVEGCSSSEDRAKNDCVHVEATKQILPRGGVIVFGVAHQHSGGIGSSLHGEDGRLLCESMATYGEGKEAGDEAGYIVGMSTCYPKPGTVTVRDGEALTVVSNYSSERPHTGVMGLFYILVAEHRQLPVAAGKQPGLCFSFPVPCKLAAPPS</sequence>
<dbReference type="EMBL" id="JACEFO010003084">
    <property type="protein sequence ID" value="KAF8644551.1"/>
    <property type="molecule type" value="Genomic_DNA"/>
</dbReference>
<keyword evidence="3" id="KW-1185">Reference proteome</keyword>
<evidence type="ECO:0000313" key="3">
    <source>
        <dbReference type="Proteomes" id="UP000636709"/>
    </source>
</evidence>
<evidence type="ECO:0000313" key="2">
    <source>
        <dbReference type="EMBL" id="KAF8644551.1"/>
    </source>
</evidence>
<protein>
    <recommendedName>
        <fullName evidence="4">Stress up-regulated Nod 19</fullName>
    </recommendedName>
</protein>
<dbReference type="OrthoDB" id="1923469at2759"/>